<accession>A0A023BSW2</accession>
<proteinExistence type="inferred from homology"/>
<feature type="domain" description="Bacterial sugar transferase" evidence="2">
    <location>
        <begin position="227"/>
        <end position="378"/>
    </location>
</feature>
<organism evidence="3 4">
    <name type="scientific">Aquimarina atlantica</name>
    <dbReference type="NCBI Taxonomy" id="1317122"/>
    <lineage>
        <taxon>Bacteria</taxon>
        <taxon>Pseudomonadati</taxon>
        <taxon>Bacteroidota</taxon>
        <taxon>Flavobacteriia</taxon>
        <taxon>Flavobacteriales</taxon>
        <taxon>Flavobacteriaceae</taxon>
        <taxon>Aquimarina</taxon>
    </lineage>
</organism>
<dbReference type="STRING" id="1317122.ATO12_18935"/>
<sequence length="386" mass="45153">MIIRTISAEAYAILDKKSKNLTNSIFSGTKPYALRGKSKVAIKKIITRKLGNDACDFISSHLQEFRLFDVLLCDTRDKNNIDAYPKESFQAIVNLQEVNHYRRINKFLEMVNDKLPEGGLFVNTIETYETRKERILKKFPKPLNYLYYLGDFIFHRVSPKLKWSKKIYFNITKGYGRVLTKAEVLGRLYSCGFDVIEEKVIDNKLYFVAKKTKLPLYDMNPTYGPLISLKRVGKNGKLINVYKLRTMHPYSEYLQHYVFQKNNLKKGGKLKNDFRISNTGKLLRKYWIDELPMVLNFLKGDMKLIGGRPLSSHYFSLYTKELQEKRIKFKPGLIPPFYADMPDTLEEIIASEMKYLTAYEKNPILTDINYLFKIIKNIVVKGKRSF</sequence>
<dbReference type="eggNOG" id="COG2148">
    <property type="taxonomic scope" value="Bacteria"/>
</dbReference>
<dbReference type="RefSeq" id="WP_051575853.1">
    <property type="nucleotide sequence ID" value="NZ_AQRA01000006.1"/>
</dbReference>
<dbReference type="GO" id="GO:0016780">
    <property type="term" value="F:phosphotransferase activity, for other substituted phosphate groups"/>
    <property type="evidence" value="ECO:0007669"/>
    <property type="project" value="TreeGrafter"/>
</dbReference>
<dbReference type="PANTHER" id="PTHR30576:SF0">
    <property type="entry name" value="UNDECAPRENYL-PHOSPHATE N-ACETYLGALACTOSAMINYL 1-PHOSPHATE TRANSFERASE-RELATED"/>
    <property type="match status" value="1"/>
</dbReference>
<dbReference type="InterPro" id="IPR029063">
    <property type="entry name" value="SAM-dependent_MTases_sf"/>
</dbReference>
<protein>
    <recommendedName>
        <fullName evidence="2">Bacterial sugar transferase domain-containing protein</fullName>
    </recommendedName>
</protein>
<evidence type="ECO:0000313" key="4">
    <source>
        <dbReference type="Proteomes" id="UP000023541"/>
    </source>
</evidence>
<evidence type="ECO:0000259" key="2">
    <source>
        <dbReference type="Pfam" id="PF02397"/>
    </source>
</evidence>
<name>A0A023BSW2_9FLAO</name>
<dbReference type="AlphaFoldDB" id="A0A023BSW2"/>
<comment type="caution">
    <text evidence="3">The sequence shown here is derived from an EMBL/GenBank/DDBJ whole genome shotgun (WGS) entry which is preliminary data.</text>
</comment>
<dbReference type="PANTHER" id="PTHR30576">
    <property type="entry name" value="COLANIC BIOSYNTHESIS UDP-GLUCOSE LIPID CARRIER TRANSFERASE"/>
    <property type="match status" value="1"/>
</dbReference>
<evidence type="ECO:0000313" key="3">
    <source>
        <dbReference type="EMBL" id="EZH73087.1"/>
    </source>
</evidence>
<reference evidence="3 4" key="1">
    <citation type="submission" date="2014-04" db="EMBL/GenBank/DDBJ databases">
        <title>Aquimarina sp. 22II-S11-z7 Genome Sequencing.</title>
        <authorList>
            <person name="Lai Q."/>
        </authorList>
    </citation>
    <scope>NUCLEOTIDE SEQUENCE [LARGE SCALE GENOMIC DNA]</scope>
    <source>
        <strain evidence="3 4">22II-S11-z7</strain>
    </source>
</reference>
<dbReference type="EMBL" id="AQRA01000006">
    <property type="protein sequence ID" value="EZH73087.1"/>
    <property type="molecule type" value="Genomic_DNA"/>
</dbReference>
<comment type="similarity">
    <text evidence="1">Belongs to the bacterial sugar transferase family.</text>
</comment>
<gene>
    <name evidence="3" type="ORF">ATO12_18935</name>
</gene>
<keyword evidence="4" id="KW-1185">Reference proteome</keyword>
<evidence type="ECO:0000256" key="1">
    <source>
        <dbReference type="ARBA" id="ARBA00006464"/>
    </source>
</evidence>
<dbReference type="SUPFAM" id="SSF53335">
    <property type="entry name" value="S-adenosyl-L-methionine-dependent methyltransferases"/>
    <property type="match status" value="1"/>
</dbReference>
<dbReference type="InterPro" id="IPR003362">
    <property type="entry name" value="Bact_transf"/>
</dbReference>
<dbReference type="Pfam" id="PF02397">
    <property type="entry name" value="Bac_transf"/>
    <property type="match status" value="1"/>
</dbReference>
<dbReference type="Proteomes" id="UP000023541">
    <property type="component" value="Unassembled WGS sequence"/>
</dbReference>
<dbReference type="OrthoDB" id="9808602at2"/>